<keyword evidence="5" id="KW-0472">Membrane</keyword>
<dbReference type="EC" id="1.14.14.17" evidence="6"/>
<evidence type="ECO:0000256" key="1">
    <source>
        <dbReference type="ARBA" id="ARBA00001974"/>
    </source>
</evidence>
<evidence type="ECO:0000259" key="7">
    <source>
        <dbReference type="Pfam" id="PF08491"/>
    </source>
</evidence>
<sequence length="183" mass="20733">MKLIDLGLEDCVENIDAQKVFGYALFKEGKSTRLLTHWRNLRVVLGRCFHNGRFGQRMREKAATVPKLEQGTMTSLLEEKGAFKGVRYKTKGGLDIIANATLTIACYGCFSNLRRGLCKPEVTIGQVQFSDVNESTGKVRLSHELDNKDKLWLGLHHMILELALKQISGYRVFDLKERVPSFT</sequence>
<evidence type="ECO:0000313" key="8">
    <source>
        <dbReference type="EMBL" id="PWA81468.1"/>
    </source>
</evidence>
<dbReference type="GO" id="GO:0050660">
    <property type="term" value="F:flavin adenine dinucleotide binding"/>
    <property type="evidence" value="ECO:0007669"/>
    <property type="project" value="UniProtKB-UniRule"/>
</dbReference>
<dbReference type="GO" id="GO:0004506">
    <property type="term" value="F:squalene monooxygenase activity"/>
    <property type="evidence" value="ECO:0007669"/>
    <property type="project" value="UniProtKB-UniRule"/>
</dbReference>
<dbReference type="PANTHER" id="PTHR10835">
    <property type="entry name" value="SQUALENE MONOOXYGENASE"/>
    <property type="match status" value="1"/>
</dbReference>
<comment type="subcellular location">
    <subcellularLocation>
        <location evidence="6">Membrane</location>
        <topology evidence="6">Multi-pass membrane protein</topology>
    </subcellularLocation>
</comment>
<keyword evidence="9" id="KW-1185">Reference proteome</keyword>
<dbReference type="STRING" id="35608.A0A2U1P6U0"/>
<dbReference type="OrthoDB" id="1678617at2759"/>
<dbReference type="PANTHER" id="PTHR10835:SF19">
    <property type="entry name" value="SQUALENE MONOOXYGENASE"/>
    <property type="match status" value="1"/>
</dbReference>
<evidence type="ECO:0000256" key="4">
    <source>
        <dbReference type="ARBA" id="ARBA00023002"/>
    </source>
</evidence>
<comment type="caution">
    <text evidence="8">The sequence shown here is derived from an EMBL/GenBank/DDBJ whole genome shotgun (WGS) entry which is preliminary data.</text>
</comment>
<dbReference type="GO" id="GO:0016020">
    <property type="term" value="C:membrane"/>
    <property type="evidence" value="ECO:0007669"/>
    <property type="project" value="UniProtKB-SubCell"/>
</dbReference>
<evidence type="ECO:0000256" key="2">
    <source>
        <dbReference type="ARBA" id="ARBA00022630"/>
    </source>
</evidence>
<gene>
    <name evidence="8" type="ORF">CTI12_AA186060</name>
</gene>
<name>A0A2U1P6U0_ARTAN</name>
<comment type="catalytic activity">
    <reaction evidence="6">
        <text>squalene + reduced [NADPH--hemoprotein reductase] + O2 = (S)-2,3-epoxysqualene + oxidized [NADPH--hemoprotein reductase] + H2O + H(+)</text>
        <dbReference type="Rhea" id="RHEA:25282"/>
        <dbReference type="Rhea" id="RHEA-COMP:11964"/>
        <dbReference type="Rhea" id="RHEA-COMP:11965"/>
        <dbReference type="ChEBI" id="CHEBI:15377"/>
        <dbReference type="ChEBI" id="CHEBI:15378"/>
        <dbReference type="ChEBI" id="CHEBI:15379"/>
        <dbReference type="ChEBI" id="CHEBI:15440"/>
        <dbReference type="ChEBI" id="CHEBI:15441"/>
        <dbReference type="ChEBI" id="CHEBI:57618"/>
        <dbReference type="ChEBI" id="CHEBI:58210"/>
        <dbReference type="EC" id="1.14.14.17"/>
    </reaction>
</comment>
<dbReference type="InterPro" id="IPR040125">
    <property type="entry name" value="Squalene_monox"/>
</dbReference>
<organism evidence="8 9">
    <name type="scientific">Artemisia annua</name>
    <name type="common">Sweet wormwood</name>
    <dbReference type="NCBI Taxonomy" id="35608"/>
    <lineage>
        <taxon>Eukaryota</taxon>
        <taxon>Viridiplantae</taxon>
        <taxon>Streptophyta</taxon>
        <taxon>Embryophyta</taxon>
        <taxon>Tracheophyta</taxon>
        <taxon>Spermatophyta</taxon>
        <taxon>Magnoliopsida</taxon>
        <taxon>eudicotyledons</taxon>
        <taxon>Gunneridae</taxon>
        <taxon>Pentapetalae</taxon>
        <taxon>asterids</taxon>
        <taxon>campanulids</taxon>
        <taxon>Asterales</taxon>
        <taxon>Asteraceae</taxon>
        <taxon>Asteroideae</taxon>
        <taxon>Anthemideae</taxon>
        <taxon>Artemisiinae</taxon>
        <taxon>Artemisia</taxon>
    </lineage>
</organism>
<accession>A0A2U1P6U0</accession>
<dbReference type="UniPathway" id="UPA00767">
    <property type="reaction ID" value="UER00752"/>
</dbReference>
<keyword evidence="3 6" id="KW-0274">FAD</keyword>
<comment type="function">
    <text evidence="6">Catalyzes the stereospecific oxidation of squalene to (S)-2,3-epoxysqualene, and is considered to be a rate-limiting enzyme in steroid biosynthesis.</text>
</comment>
<feature type="domain" description="Squalene epoxidase" evidence="7">
    <location>
        <begin position="100"/>
        <end position="128"/>
    </location>
</feature>
<proteinExistence type="inferred from homology"/>
<dbReference type="EMBL" id="PKPP01001586">
    <property type="protein sequence ID" value="PWA81468.1"/>
    <property type="molecule type" value="Genomic_DNA"/>
</dbReference>
<evidence type="ECO:0000256" key="3">
    <source>
        <dbReference type="ARBA" id="ARBA00022827"/>
    </source>
</evidence>
<dbReference type="Proteomes" id="UP000245207">
    <property type="component" value="Unassembled WGS sequence"/>
</dbReference>
<evidence type="ECO:0000313" key="9">
    <source>
        <dbReference type="Proteomes" id="UP000245207"/>
    </source>
</evidence>
<dbReference type="GO" id="GO:0005783">
    <property type="term" value="C:endoplasmic reticulum"/>
    <property type="evidence" value="ECO:0007669"/>
    <property type="project" value="TreeGrafter"/>
</dbReference>
<reference evidence="8 9" key="1">
    <citation type="journal article" date="2018" name="Mol. Plant">
        <title>The genome of Artemisia annua provides insight into the evolution of Asteraceae family and artemisinin biosynthesis.</title>
        <authorList>
            <person name="Shen Q."/>
            <person name="Zhang L."/>
            <person name="Liao Z."/>
            <person name="Wang S."/>
            <person name="Yan T."/>
            <person name="Shi P."/>
            <person name="Liu M."/>
            <person name="Fu X."/>
            <person name="Pan Q."/>
            <person name="Wang Y."/>
            <person name="Lv Z."/>
            <person name="Lu X."/>
            <person name="Zhang F."/>
            <person name="Jiang W."/>
            <person name="Ma Y."/>
            <person name="Chen M."/>
            <person name="Hao X."/>
            <person name="Li L."/>
            <person name="Tang Y."/>
            <person name="Lv G."/>
            <person name="Zhou Y."/>
            <person name="Sun X."/>
            <person name="Brodelius P.E."/>
            <person name="Rose J.K.C."/>
            <person name="Tang K."/>
        </authorList>
    </citation>
    <scope>NUCLEOTIDE SEQUENCE [LARGE SCALE GENOMIC DNA]</scope>
    <source>
        <strain evidence="9">cv. Huhao1</strain>
        <tissue evidence="8">Leaf</tissue>
    </source>
</reference>
<evidence type="ECO:0000256" key="6">
    <source>
        <dbReference type="RuleBase" id="RU367121"/>
    </source>
</evidence>
<dbReference type="Pfam" id="PF08491">
    <property type="entry name" value="SE"/>
    <property type="match status" value="1"/>
</dbReference>
<dbReference type="AlphaFoldDB" id="A0A2U1P6U0"/>
<keyword evidence="2 6" id="KW-0285">Flavoprotein</keyword>
<keyword evidence="4 6" id="KW-0560">Oxidoreductase</keyword>
<evidence type="ECO:0000256" key="5">
    <source>
        <dbReference type="ARBA" id="ARBA00023136"/>
    </source>
</evidence>
<comment type="similarity">
    <text evidence="6">Belongs to the squalene monooxygenase family.</text>
</comment>
<protein>
    <recommendedName>
        <fullName evidence="6">Squalene monooxygenase</fullName>
        <ecNumber evidence="6">1.14.14.17</ecNumber>
    </recommendedName>
</protein>
<comment type="cofactor">
    <cofactor evidence="1 6">
        <name>FAD</name>
        <dbReference type="ChEBI" id="CHEBI:57692"/>
    </cofactor>
</comment>
<dbReference type="GO" id="GO:0016126">
    <property type="term" value="P:sterol biosynthetic process"/>
    <property type="evidence" value="ECO:0007669"/>
    <property type="project" value="UniProtKB-UniRule"/>
</dbReference>
<dbReference type="InterPro" id="IPR013698">
    <property type="entry name" value="Squalene_epoxidase"/>
</dbReference>